<gene>
    <name evidence="1" type="ORF">R3W88_024676</name>
</gene>
<reference evidence="1 2" key="1">
    <citation type="submission" date="2023-10" db="EMBL/GenBank/DDBJ databases">
        <title>Genome-Wide Identification Analysis in wild type Solanum Pinnatisectum Reveals Some Genes Defensing Phytophthora Infestans.</title>
        <authorList>
            <person name="Sun C."/>
        </authorList>
    </citation>
    <scope>NUCLEOTIDE SEQUENCE [LARGE SCALE GENOMIC DNA]</scope>
    <source>
        <strain evidence="1">LQN</strain>
        <tissue evidence="1">Leaf</tissue>
    </source>
</reference>
<sequence length="186" mass="21826">MATGDSDVEEEEAKSEVSILDLKENMHFLSKRKLISMISSLIDDFQELTCERDQLFNDFANQRFECMDLKLQNCEKTNKQTNSFKIVNKLSDRVHNEKTSIGFHKQNVFYEDLCYISDKIGHPTTKFPVANDFRKRNNELENGNRFIHVDINMSTNLFPIWVKRNLIHPFDHKKGPKLVWVSKTNP</sequence>
<protein>
    <submittedName>
        <fullName evidence="1">Uncharacterized protein</fullName>
    </submittedName>
</protein>
<name>A0AAV9M1W7_9SOLN</name>
<evidence type="ECO:0000313" key="2">
    <source>
        <dbReference type="Proteomes" id="UP001311915"/>
    </source>
</evidence>
<dbReference type="Proteomes" id="UP001311915">
    <property type="component" value="Unassembled WGS sequence"/>
</dbReference>
<evidence type="ECO:0000313" key="1">
    <source>
        <dbReference type="EMBL" id="KAK4731688.1"/>
    </source>
</evidence>
<dbReference type="EMBL" id="JAWPEI010000003">
    <property type="protein sequence ID" value="KAK4731688.1"/>
    <property type="molecule type" value="Genomic_DNA"/>
</dbReference>
<accession>A0AAV9M1W7</accession>
<dbReference type="AlphaFoldDB" id="A0AAV9M1W7"/>
<organism evidence="1 2">
    <name type="scientific">Solanum pinnatisectum</name>
    <name type="common">tansyleaf nightshade</name>
    <dbReference type="NCBI Taxonomy" id="50273"/>
    <lineage>
        <taxon>Eukaryota</taxon>
        <taxon>Viridiplantae</taxon>
        <taxon>Streptophyta</taxon>
        <taxon>Embryophyta</taxon>
        <taxon>Tracheophyta</taxon>
        <taxon>Spermatophyta</taxon>
        <taxon>Magnoliopsida</taxon>
        <taxon>eudicotyledons</taxon>
        <taxon>Gunneridae</taxon>
        <taxon>Pentapetalae</taxon>
        <taxon>asterids</taxon>
        <taxon>lamiids</taxon>
        <taxon>Solanales</taxon>
        <taxon>Solanaceae</taxon>
        <taxon>Solanoideae</taxon>
        <taxon>Solaneae</taxon>
        <taxon>Solanum</taxon>
    </lineage>
</organism>
<comment type="caution">
    <text evidence="1">The sequence shown here is derived from an EMBL/GenBank/DDBJ whole genome shotgun (WGS) entry which is preliminary data.</text>
</comment>
<proteinExistence type="predicted"/>
<keyword evidence="2" id="KW-1185">Reference proteome</keyword>